<evidence type="ECO:0000256" key="1">
    <source>
        <dbReference type="PROSITE-ProRule" id="PRU00221"/>
    </source>
</evidence>
<dbReference type="Gene3D" id="2.130.10.10">
    <property type="entry name" value="YVTN repeat-like/Quinoprotein amine dehydrogenase"/>
    <property type="match status" value="1"/>
</dbReference>
<keyword evidence="1" id="KW-0853">WD repeat</keyword>
<dbReference type="InterPro" id="IPR015943">
    <property type="entry name" value="WD40/YVTN_repeat-like_dom_sf"/>
</dbReference>
<evidence type="ECO:0000313" key="3">
    <source>
        <dbReference type="Proteomes" id="UP000492821"/>
    </source>
</evidence>
<accession>A0A7E4ZRE9</accession>
<name>A0A7E4ZRE9_PANRE</name>
<evidence type="ECO:0000256" key="2">
    <source>
        <dbReference type="SAM" id="MobiDB-lite"/>
    </source>
</evidence>
<feature type="compositionally biased region" description="Low complexity" evidence="2">
    <location>
        <begin position="526"/>
        <end position="536"/>
    </location>
</feature>
<dbReference type="AlphaFoldDB" id="A0A7E4ZRE9"/>
<evidence type="ECO:0000313" key="4">
    <source>
        <dbReference type="WBParaSite" id="Pan_g1262.t1"/>
    </source>
</evidence>
<feature type="compositionally biased region" description="Polar residues" evidence="2">
    <location>
        <begin position="355"/>
        <end position="365"/>
    </location>
</feature>
<feature type="repeat" description="WD" evidence="1">
    <location>
        <begin position="128"/>
        <end position="163"/>
    </location>
</feature>
<protein>
    <submittedName>
        <fullName evidence="4">WD_REPEATS_REGION domain-containing protein</fullName>
    </submittedName>
</protein>
<dbReference type="Proteomes" id="UP000492821">
    <property type="component" value="Unassembled WGS sequence"/>
</dbReference>
<organism evidence="3 4">
    <name type="scientific">Panagrellus redivivus</name>
    <name type="common">Microworm</name>
    <dbReference type="NCBI Taxonomy" id="6233"/>
    <lineage>
        <taxon>Eukaryota</taxon>
        <taxon>Metazoa</taxon>
        <taxon>Ecdysozoa</taxon>
        <taxon>Nematoda</taxon>
        <taxon>Chromadorea</taxon>
        <taxon>Rhabditida</taxon>
        <taxon>Tylenchina</taxon>
        <taxon>Panagrolaimomorpha</taxon>
        <taxon>Panagrolaimoidea</taxon>
        <taxon>Panagrolaimidae</taxon>
        <taxon>Panagrellus</taxon>
    </lineage>
</organism>
<feature type="region of interest" description="Disordered" evidence="2">
    <location>
        <begin position="515"/>
        <end position="539"/>
    </location>
</feature>
<reference evidence="3" key="1">
    <citation type="journal article" date="2013" name="Genetics">
        <title>The draft genome and transcriptome of Panagrellus redivivus are shaped by the harsh demands of a free-living lifestyle.</title>
        <authorList>
            <person name="Srinivasan J."/>
            <person name="Dillman A.R."/>
            <person name="Macchietto M.G."/>
            <person name="Heikkinen L."/>
            <person name="Lakso M."/>
            <person name="Fracchia K.M."/>
            <person name="Antoshechkin I."/>
            <person name="Mortazavi A."/>
            <person name="Wong G."/>
            <person name="Sternberg P.W."/>
        </authorList>
    </citation>
    <scope>NUCLEOTIDE SEQUENCE [LARGE SCALE GENOMIC DNA]</scope>
    <source>
        <strain evidence="3">MT8872</strain>
    </source>
</reference>
<dbReference type="WBParaSite" id="Pan_g1262.t1">
    <property type="protein sequence ID" value="Pan_g1262.t1"/>
    <property type="gene ID" value="Pan_g1262"/>
</dbReference>
<dbReference type="SUPFAM" id="SSF50978">
    <property type="entry name" value="WD40 repeat-like"/>
    <property type="match status" value="1"/>
</dbReference>
<dbReference type="InterPro" id="IPR001680">
    <property type="entry name" value="WD40_rpt"/>
</dbReference>
<reference evidence="4" key="2">
    <citation type="submission" date="2020-10" db="UniProtKB">
        <authorList>
            <consortium name="WormBaseParasite"/>
        </authorList>
    </citation>
    <scope>IDENTIFICATION</scope>
</reference>
<dbReference type="PROSITE" id="PS50082">
    <property type="entry name" value="WD_REPEATS_2"/>
    <property type="match status" value="1"/>
</dbReference>
<keyword evidence="3" id="KW-1185">Reference proteome</keyword>
<feature type="region of interest" description="Disordered" evidence="2">
    <location>
        <begin position="355"/>
        <end position="450"/>
    </location>
</feature>
<dbReference type="InterPro" id="IPR036322">
    <property type="entry name" value="WD40_repeat_dom_sf"/>
</dbReference>
<proteinExistence type="predicted"/>
<sequence>MSLADDDVAGLPDIIIAAESHLIVSVGDFHVTNQFELLGNKDHIMTASPKLTHVARFLNDEELVVFEFVPPRQFHPVGQIRHVKASAVSTMTVTDLAGVYFVEKTLPKVIQGFKLNDELRSLSGGSSRFNHASAISKVVPFPNPEVIASLSRDGLVRLWRVSSVFRHQFHSPHKYRFTDKRRLNAPQSVTFFDGTMVTGHYDGSVVYRPNRESPKNIVTVPRPRGFISAVVSVAINASKSVVCTVSEEVCHLRKICKTENHVQLEFDHPKGVVRFKSFFAVWGRDAGRGKIAFFRATEPILVDPVAEFVYDQHTPKTVTHNGSHFFVFLNDGTLHGFQLSCRAGLQVEVARKRTSTMTSVSSQEGTWFELSSGSGSSATSGPSTAPKPSNTRPSSEPSSSVTPPSRSKDSSDPLASTSDYEYIDDLLEKTIKPPPRQPVEAAKKSPSMRPVSAADSLASVFDFAPSAPIGRHAEPIRINLKPRLSVTSSAAPSQPSPSVSLGEVLLTQAFFELPPPPPRYAATQLPSQSESQQPSQVDEFHTFALNQDQLALSSISLPSPGNPVSKKR</sequence>
<feature type="compositionally biased region" description="Low complexity" evidence="2">
    <location>
        <begin position="371"/>
        <end position="405"/>
    </location>
</feature>